<dbReference type="PROSITE" id="PS51620">
    <property type="entry name" value="SAM_TRM61"/>
    <property type="match status" value="1"/>
</dbReference>
<dbReference type="Gene3D" id="3.40.50.150">
    <property type="entry name" value="Vaccinia Virus protein VP39"/>
    <property type="match status" value="1"/>
</dbReference>
<keyword evidence="5 9" id="KW-0808">Transferase</keyword>
<dbReference type="PIRSF" id="PIRSF017269">
    <property type="entry name" value="GCD14"/>
    <property type="match status" value="1"/>
</dbReference>
<organism evidence="12 13">
    <name type="scientific">Smittium megazygosporum</name>
    <dbReference type="NCBI Taxonomy" id="133381"/>
    <lineage>
        <taxon>Eukaryota</taxon>
        <taxon>Fungi</taxon>
        <taxon>Fungi incertae sedis</taxon>
        <taxon>Zoopagomycota</taxon>
        <taxon>Kickxellomycotina</taxon>
        <taxon>Harpellomycetes</taxon>
        <taxon>Harpellales</taxon>
        <taxon>Legeriomycetaceae</taxon>
        <taxon>Smittium</taxon>
    </lineage>
</organism>
<evidence type="ECO:0000256" key="10">
    <source>
        <dbReference type="PIRSR" id="PIRSR017269-1"/>
    </source>
</evidence>
<dbReference type="EMBL" id="MBFS01000503">
    <property type="protein sequence ID" value="PVV02337.1"/>
    <property type="molecule type" value="Genomic_DNA"/>
</dbReference>
<dbReference type="GO" id="GO:0030488">
    <property type="term" value="P:tRNA methylation"/>
    <property type="evidence" value="ECO:0007669"/>
    <property type="project" value="InterPro"/>
</dbReference>
<keyword evidence="6 9" id="KW-0949">S-adenosyl-L-methionine</keyword>
<dbReference type="GO" id="GO:0005634">
    <property type="term" value="C:nucleus"/>
    <property type="evidence" value="ECO:0007669"/>
    <property type="project" value="UniProtKB-SubCell"/>
</dbReference>
<dbReference type="EC" id="2.1.1.220" evidence="2 9"/>
<dbReference type="InterPro" id="IPR049470">
    <property type="entry name" value="TRM61_C"/>
</dbReference>
<comment type="subcellular location">
    <subcellularLocation>
        <location evidence="1 9">Nucleus</location>
    </subcellularLocation>
</comment>
<evidence type="ECO:0000313" key="12">
    <source>
        <dbReference type="EMBL" id="PVV02337.1"/>
    </source>
</evidence>
<evidence type="ECO:0000256" key="7">
    <source>
        <dbReference type="ARBA" id="ARBA00022694"/>
    </source>
</evidence>
<dbReference type="STRING" id="133381.A0A2T9ZCR9"/>
<evidence type="ECO:0000256" key="8">
    <source>
        <dbReference type="ARBA" id="ARBA00023242"/>
    </source>
</evidence>
<dbReference type="FunFam" id="3.40.50.150:FF:000247">
    <property type="entry name" value="tRNA (adenine(58)-N(1))-methyltransferase catalytic subunit TRM61"/>
    <property type="match status" value="1"/>
</dbReference>
<comment type="function">
    <text evidence="9">Catalytic subunit of tRNA (adenine-N(1)-)-methyltransferase, which catalyzes the formation of N(1)-methyladenine at position 58 (m1A58) in initiator methionyl-tRNA.</text>
</comment>
<comment type="caution">
    <text evidence="12">The sequence shown here is derived from an EMBL/GenBank/DDBJ whole genome shotgun (WGS) entry which is preliminary data.</text>
</comment>
<dbReference type="PANTHER" id="PTHR12133">
    <property type="entry name" value="TRNA (ADENINE(58)-N(1))-METHYLTRANSFERASE"/>
    <property type="match status" value="1"/>
</dbReference>
<evidence type="ECO:0000256" key="2">
    <source>
        <dbReference type="ARBA" id="ARBA00012796"/>
    </source>
</evidence>
<dbReference type="SUPFAM" id="SSF53335">
    <property type="entry name" value="S-adenosyl-L-methionine-dependent methyltransferases"/>
    <property type="match status" value="1"/>
</dbReference>
<dbReference type="PANTHER" id="PTHR12133:SF2">
    <property type="entry name" value="TRNA (ADENINE(58)-N(1))-METHYLTRANSFERASE CATALYTIC SUBUNIT TRMT61A"/>
    <property type="match status" value="1"/>
</dbReference>
<dbReference type="OrthoDB" id="1925287at2759"/>
<proteinExistence type="inferred from homology"/>
<reference evidence="12 13" key="1">
    <citation type="journal article" date="2018" name="MBio">
        <title>Comparative Genomics Reveals the Core Gene Toolbox for the Fungus-Insect Symbiosis.</title>
        <authorList>
            <person name="Wang Y."/>
            <person name="Stata M."/>
            <person name="Wang W."/>
            <person name="Stajich J.E."/>
            <person name="White M.M."/>
            <person name="Moncalvo J.M."/>
        </authorList>
    </citation>
    <scope>NUCLEOTIDE SEQUENCE [LARGE SCALE GENOMIC DNA]</scope>
    <source>
        <strain evidence="12 13">SC-DP-2</strain>
    </source>
</reference>
<feature type="domain" description="tRNA (adenine(58)-N(1))-methyltransferase catalytic subunit TRM61 C-terminal" evidence="11">
    <location>
        <begin position="65"/>
        <end position="301"/>
    </location>
</feature>
<evidence type="ECO:0000256" key="9">
    <source>
        <dbReference type="PIRNR" id="PIRNR017269"/>
    </source>
</evidence>
<gene>
    <name evidence="12" type="ORF">BB560_003212</name>
</gene>
<keyword evidence="7 9" id="KW-0819">tRNA processing</keyword>
<evidence type="ECO:0000256" key="3">
    <source>
        <dbReference type="ARBA" id="ARBA00015963"/>
    </source>
</evidence>
<feature type="binding site" evidence="10">
    <location>
        <position position="136"/>
    </location>
    <ligand>
        <name>S-adenosyl-L-methionine</name>
        <dbReference type="ChEBI" id="CHEBI:59789"/>
    </ligand>
</feature>
<dbReference type="InterPro" id="IPR029063">
    <property type="entry name" value="SAM-dependent_MTases_sf"/>
</dbReference>
<feature type="binding site" evidence="10">
    <location>
        <position position="179"/>
    </location>
    <ligand>
        <name>S-adenosyl-L-methionine</name>
        <dbReference type="ChEBI" id="CHEBI:59789"/>
    </ligand>
</feature>
<dbReference type="GO" id="GO:0160107">
    <property type="term" value="F:tRNA (adenine(58)-N1)-methyltransferase activity"/>
    <property type="evidence" value="ECO:0007669"/>
    <property type="project" value="UniProtKB-EC"/>
</dbReference>
<dbReference type="FunFam" id="3.10.330.20:FF:000002">
    <property type="entry name" value="tRNA (adenine(58)-N(1))-methyltransferase catalytic subunit TRMT61A"/>
    <property type="match status" value="1"/>
</dbReference>
<protein>
    <recommendedName>
        <fullName evidence="3 9">tRNA (adenine(58)-N(1))-methyltransferase catalytic subunit TRM61</fullName>
        <ecNumber evidence="2 9">2.1.1.220</ecNumber>
    </recommendedName>
</protein>
<evidence type="ECO:0000256" key="1">
    <source>
        <dbReference type="ARBA" id="ARBA00004123"/>
    </source>
</evidence>
<evidence type="ECO:0000256" key="5">
    <source>
        <dbReference type="ARBA" id="ARBA00022679"/>
    </source>
</evidence>
<dbReference type="AlphaFoldDB" id="A0A2T9ZCR9"/>
<evidence type="ECO:0000313" key="13">
    <source>
        <dbReference type="Proteomes" id="UP000245609"/>
    </source>
</evidence>
<dbReference type="InterPro" id="IPR014816">
    <property type="entry name" value="tRNA_MeTrfase_Gcd14"/>
</dbReference>
<keyword evidence="4 9" id="KW-0489">Methyltransferase</keyword>
<evidence type="ECO:0000259" key="11">
    <source>
        <dbReference type="Pfam" id="PF08704"/>
    </source>
</evidence>
<dbReference type="GO" id="GO:0031515">
    <property type="term" value="C:tRNA (m1A) methyltransferase complex"/>
    <property type="evidence" value="ECO:0007669"/>
    <property type="project" value="UniProtKB-UniRule"/>
</dbReference>
<comment type="catalytic activity">
    <reaction evidence="9">
        <text>adenosine(58) in tRNA + S-adenosyl-L-methionine = N(1)-methyladenosine(58) in tRNA + S-adenosyl-L-homocysteine + H(+)</text>
        <dbReference type="Rhea" id="RHEA:43152"/>
        <dbReference type="Rhea" id="RHEA-COMP:10365"/>
        <dbReference type="Rhea" id="RHEA-COMP:10366"/>
        <dbReference type="ChEBI" id="CHEBI:15378"/>
        <dbReference type="ChEBI" id="CHEBI:57856"/>
        <dbReference type="ChEBI" id="CHEBI:59789"/>
        <dbReference type="ChEBI" id="CHEBI:74411"/>
        <dbReference type="ChEBI" id="CHEBI:74491"/>
        <dbReference type="EC" id="2.1.1.220"/>
    </reaction>
</comment>
<keyword evidence="8 9" id="KW-0539">Nucleus</keyword>
<accession>A0A2T9ZCR9</accession>
<keyword evidence="13" id="KW-1185">Reference proteome</keyword>
<dbReference type="Pfam" id="PF08704">
    <property type="entry name" value="GCD14"/>
    <property type="match status" value="1"/>
</dbReference>
<name>A0A2T9ZCR9_9FUNG</name>
<evidence type="ECO:0000256" key="4">
    <source>
        <dbReference type="ARBA" id="ARBA00022603"/>
    </source>
</evidence>
<evidence type="ECO:0000256" key="6">
    <source>
        <dbReference type="ARBA" id="ARBA00022691"/>
    </source>
</evidence>
<sequence length="304" mass="34168">MSKFHEYKKFIQEGDRVLVYMNRDSIVPIIVNQDECLKIKFGEYPHTKMIGLEYGSQIESSKGKGYVYLLHPTPELWTIAVPHRTQILYTPDISFISLKLNLRPGSVVIESGTGSGAFSHAIARTISNSGFLHTFEYHKHRADFAIKELEAHNLKDIVNVVHRDVCKDGFGLEGVADADLPAPWEAIPSASKAFKKSIAGRICTFSPCIEQVQRTADALNMNNFFDIETIECLARDYTSLNQTMPDIQTIINGDKVKFKFVKGKKRMLLQDGEDNAHSSILVSSPSLQTKGHTSYLTFATYYNP</sequence>
<dbReference type="Gene3D" id="3.10.330.20">
    <property type="match status" value="1"/>
</dbReference>
<dbReference type="Proteomes" id="UP000245609">
    <property type="component" value="Unassembled WGS sequence"/>
</dbReference>
<comment type="similarity">
    <text evidence="9">Belongs to the class I-like SAM-binding methyltransferase superfamily. TRM61 family.</text>
</comment>